<sequence length="80" mass="9569">MGRPVKNKHRAINFLYGVWSLEEFAQASPRTYGWWLDNIKDFPELAEFSNWATKNQREAWAFDAVKANDWLIKKFVYKEV</sequence>
<dbReference type="KEGG" id="vg:19735950"/>
<name>A0A059T690_9CAUD</name>
<evidence type="ECO:0000313" key="2">
    <source>
        <dbReference type="Proteomes" id="UP000026993"/>
    </source>
</evidence>
<reference evidence="1 2" key="1">
    <citation type="journal article" date="2014" name="Appl. Environ. Microbiol.">
        <title>Comparative genomic and morphological analysis of Listeria phages isolated from farm environments.</title>
        <authorList>
            <person name="Denes T."/>
            <person name="Vongkamjan K."/>
            <person name="Ackermann H.W."/>
            <person name="Moreno Switt A.I."/>
            <person name="Wiedmann M."/>
            <person name="den Bakker H.C."/>
        </authorList>
    </citation>
    <scope>NUCLEOTIDE SEQUENCE [LARGE SCALE GENOMIC DNA]</scope>
</reference>
<dbReference type="Proteomes" id="UP000026993">
    <property type="component" value="Segment"/>
</dbReference>
<evidence type="ECO:0000313" key="1">
    <source>
        <dbReference type="EMBL" id="AHL18814.1"/>
    </source>
</evidence>
<dbReference type="GeneID" id="19735950"/>
<keyword evidence="2" id="KW-1185">Reference proteome</keyword>
<proteinExistence type="predicted"/>
<dbReference type="EMBL" id="KJ094023">
    <property type="protein sequence ID" value="AHL18814.1"/>
    <property type="molecule type" value="Genomic_DNA"/>
</dbReference>
<organism evidence="1 2">
    <name type="scientific">Listeria phage LP-101</name>
    <dbReference type="NCBI Taxonomy" id="1458856"/>
    <lineage>
        <taxon>Viruses</taxon>
        <taxon>Duplodnaviria</taxon>
        <taxon>Heunggongvirae</taxon>
        <taxon>Uroviricota</taxon>
        <taxon>Caudoviricetes</taxon>
        <taxon>Trabyvirinae</taxon>
        <taxon>Slepowronvirus</taxon>
        <taxon>Slepowronvirus LP101</taxon>
    </lineage>
</organism>
<protein>
    <submittedName>
        <fullName evidence="1">Uncharacterized protein</fullName>
    </submittedName>
</protein>
<gene>
    <name evidence="1" type="ORF">LP101_035</name>
</gene>
<dbReference type="RefSeq" id="YP_009044836.1">
    <property type="nucleotide sequence ID" value="NC_024387.1"/>
</dbReference>
<dbReference type="OrthoDB" id="19329at10239"/>
<accession>A0A059T690</accession>